<gene>
    <name evidence="1" type="ORF">B0A54_07004</name>
</gene>
<dbReference type="GO" id="GO:0016705">
    <property type="term" value="F:oxidoreductase activity, acting on paired donors, with incorporation or reduction of molecular oxygen"/>
    <property type="evidence" value="ECO:0007669"/>
    <property type="project" value="InterPro"/>
</dbReference>
<dbReference type="GO" id="GO:0020037">
    <property type="term" value="F:heme binding"/>
    <property type="evidence" value="ECO:0007669"/>
    <property type="project" value="InterPro"/>
</dbReference>
<dbReference type="STRING" id="329885.A0A4U0V2D2"/>
<dbReference type="SUPFAM" id="SSF48264">
    <property type="entry name" value="Cytochrome P450"/>
    <property type="match status" value="1"/>
</dbReference>
<dbReference type="GO" id="GO:0005506">
    <property type="term" value="F:iron ion binding"/>
    <property type="evidence" value="ECO:0007669"/>
    <property type="project" value="InterPro"/>
</dbReference>
<dbReference type="InterPro" id="IPR036396">
    <property type="entry name" value="Cyt_P450_sf"/>
</dbReference>
<dbReference type="EMBL" id="NAJP01000021">
    <property type="protein sequence ID" value="TKA42788.1"/>
    <property type="molecule type" value="Genomic_DNA"/>
</dbReference>
<dbReference type="Proteomes" id="UP000310066">
    <property type="component" value="Unassembled WGS sequence"/>
</dbReference>
<evidence type="ECO:0000313" key="2">
    <source>
        <dbReference type="Proteomes" id="UP000310066"/>
    </source>
</evidence>
<dbReference type="OrthoDB" id="3773072at2759"/>
<dbReference type="GO" id="GO:0004497">
    <property type="term" value="F:monooxygenase activity"/>
    <property type="evidence" value="ECO:0007669"/>
    <property type="project" value="InterPro"/>
</dbReference>
<proteinExistence type="predicted"/>
<protein>
    <recommendedName>
        <fullName evidence="3">Cytochrome P450</fullName>
    </recommendedName>
</protein>
<dbReference type="AlphaFoldDB" id="A0A4U0V2D2"/>
<sequence>MSTPKCPSPLSKIWQRPMVFSLTLFGKKRIFISSQKLMEEICDEKRFGKLVSAALGELRNGIHDGLFTAQNDEENWGLAHRILVPAFGPLNITGMFDDMKDVQLILQWRAAFMAPFYRADDAQFFSDIEYMRTLSQEIIDKRIQHPEDTKDLLNAMLYGKDPRTGKSLSQGTIIDNLITFLIAGHET</sequence>
<reference evidence="1 2" key="1">
    <citation type="submission" date="2017-03" db="EMBL/GenBank/DDBJ databases">
        <title>Genomes of endolithic fungi from Antarctica.</title>
        <authorList>
            <person name="Coleine C."/>
            <person name="Masonjones S."/>
            <person name="Stajich J.E."/>
        </authorList>
    </citation>
    <scope>NUCLEOTIDE SEQUENCE [LARGE SCALE GENOMIC DNA]</scope>
    <source>
        <strain evidence="1 2">CCFEE 5311</strain>
    </source>
</reference>
<name>A0A4U0V2D2_9PEZI</name>
<evidence type="ECO:0000313" key="1">
    <source>
        <dbReference type="EMBL" id="TKA42788.1"/>
    </source>
</evidence>
<accession>A0A4U0V2D2</accession>
<dbReference type="Gene3D" id="1.10.630.10">
    <property type="entry name" value="Cytochrome P450"/>
    <property type="match status" value="2"/>
</dbReference>
<evidence type="ECO:0008006" key="3">
    <source>
        <dbReference type="Google" id="ProtNLM"/>
    </source>
</evidence>
<organism evidence="1 2">
    <name type="scientific">Friedmanniomyces endolithicus</name>
    <dbReference type="NCBI Taxonomy" id="329885"/>
    <lineage>
        <taxon>Eukaryota</taxon>
        <taxon>Fungi</taxon>
        <taxon>Dikarya</taxon>
        <taxon>Ascomycota</taxon>
        <taxon>Pezizomycotina</taxon>
        <taxon>Dothideomycetes</taxon>
        <taxon>Dothideomycetidae</taxon>
        <taxon>Mycosphaerellales</taxon>
        <taxon>Teratosphaeriaceae</taxon>
        <taxon>Friedmanniomyces</taxon>
    </lineage>
</organism>
<comment type="caution">
    <text evidence="1">The sequence shown here is derived from an EMBL/GenBank/DDBJ whole genome shotgun (WGS) entry which is preliminary data.</text>
</comment>